<dbReference type="RefSeq" id="WP_069716203.1">
    <property type="nucleotide sequence ID" value="NZ_MJEH01000009.1"/>
</dbReference>
<dbReference type="SUPFAM" id="SSF51126">
    <property type="entry name" value="Pectin lyase-like"/>
    <property type="match status" value="1"/>
</dbReference>
<comment type="caution">
    <text evidence="2">The sequence shown here is derived from an EMBL/GenBank/DDBJ whole genome shotgun (WGS) entry which is preliminary data.</text>
</comment>
<dbReference type="EMBL" id="MJEH01000009">
    <property type="protein sequence ID" value="OEH93774.1"/>
    <property type="molecule type" value="Genomic_DNA"/>
</dbReference>
<proteinExistence type="predicted"/>
<dbReference type="AlphaFoldDB" id="A0A1E5LI62"/>
<dbReference type="InterPro" id="IPR006626">
    <property type="entry name" value="PbH1"/>
</dbReference>
<dbReference type="Pfam" id="PF13229">
    <property type="entry name" value="Beta_helix"/>
    <property type="match status" value="1"/>
</dbReference>
<keyword evidence="3" id="KW-1185">Reference proteome</keyword>
<dbReference type="SMART" id="SM00710">
    <property type="entry name" value="PbH1"/>
    <property type="match status" value="5"/>
</dbReference>
<sequence>MSIHIVPTNFQTVQAAIDDPGTMPGDSIQILAGTFDGFNVTKERLKIFGCGIGKTVISGEPGTGSNGIGVTADQTYLKGFTVQGYASGSGIFVFTSNNVIEGVKASFNVNGIFVDVEDNLITNCEASFNSRSGFGFDGGQNCLSHCICIQNERGIRSFGGNILLNNSIVNNIEDGIELFNDFDKAFGNKILKNGSNGISNNSDSTTIIGNLICNNVDSGINVGDNQFNVIDENIVRNNGTDDNDAGILVPSAAEDNIIRFNKAKNNNTVDIRAEAPAIDNNTFDGNICELSAPTEICE</sequence>
<organism evidence="2 3">
    <name type="scientific">Bacillus solimangrovi</name>
    <dbReference type="NCBI Taxonomy" id="1305675"/>
    <lineage>
        <taxon>Bacteria</taxon>
        <taxon>Bacillati</taxon>
        <taxon>Bacillota</taxon>
        <taxon>Bacilli</taxon>
        <taxon>Bacillales</taxon>
        <taxon>Bacillaceae</taxon>
        <taxon>Bacillus</taxon>
    </lineage>
</organism>
<dbReference type="InterPro" id="IPR011050">
    <property type="entry name" value="Pectin_lyase_fold/virulence"/>
</dbReference>
<protein>
    <recommendedName>
        <fullName evidence="1">Right handed beta helix domain-containing protein</fullName>
    </recommendedName>
</protein>
<evidence type="ECO:0000313" key="3">
    <source>
        <dbReference type="Proteomes" id="UP000095209"/>
    </source>
</evidence>
<gene>
    <name evidence="2" type="ORF">BFG57_11360</name>
</gene>
<dbReference type="STRING" id="1305675.BFG57_11360"/>
<accession>A0A1E5LI62</accession>
<dbReference type="Proteomes" id="UP000095209">
    <property type="component" value="Unassembled WGS sequence"/>
</dbReference>
<dbReference type="InterPro" id="IPR039448">
    <property type="entry name" value="Beta_helix"/>
</dbReference>
<dbReference type="Gene3D" id="2.160.20.10">
    <property type="entry name" value="Single-stranded right-handed beta-helix, Pectin lyase-like"/>
    <property type="match status" value="1"/>
</dbReference>
<name>A0A1E5LI62_9BACI</name>
<dbReference type="OrthoDB" id="2496562at2"/>
<reference evidence="2 3" key="1">
    <citation type="submission" date="2016-08" db="EMBL/GenBank/DDBJ databases">
        <title>Genome of Bacillus solimangrovi GH2-4.</title>
        <authorList>
            <person name="Lim S."/>
            <person name="Kim B.-C."/>
        </authorList>
    </citation>
    <scope>NUCLEOTIDE SEQUENCE [LARGE SCALE GENOMIC DNA]</scope>
    <source>
        <strain evidence="2 3">GH2-4</strain>
    </source>
</reference>
<feature type="domain" description="Right handed beta helix" evidence="1">
    <location>
        <begin position="66"/>
        <end position="211"/>
    </location>
</feature>
<dbReference type="InterPro" id="IPR012334">
    <property type="entry name" value="Pectin_lyas_fold"/>
</dbReference>
<evidence type="ECO:0000313" key="2">
    <source>
        <dbReference type="EMBL" id="OEH93774.1"/>
    </source>
</evidence>
<evidence type="ECO:0000259" key="1">
    <source>
        <dbReference type="Pfam" id="PF13229"/>
    </source>
</evidence>